<dbReference type="SUPFAM" id="SSF52540">
    <property type="entry name" value="P-loop containing nucleoside triphosphate hydrolases"/>
    <property type="match status" value="1"/>
</dbReference>
<dbReference type="PANTHER" id="PTHR47978">
    <property type="match status" value="1"/>
</dbReference>
<comment type="caution">
    <text evidence="3">The sequence shown here is derived from an EMBL/GenBank/DDBJ whole genome shotgun (WGS) entry which is preliminary data.</text>
</comment>
<gene>
    <name evidence="3" type="ORF">GHT06_022882</name>
</gene>
<dbReference type="PROSITE" id="PS51419">
    <property type="entry name" value="RAB"/>
    <property type="match status" value="1"/>
</dbReference>
<dbReference type="NCBIfam" id="TIGR00231">
    <property type="entry name" value="small_GTP"/>
    <property type="match status" value="1"/>
</dbReference>
<comment type="similarity">
    <text evidence="1">Belongs to the small GTPase superfamily. Rab family.</text>
</comment>
<protein>
    <submittedName>
        <fullName evidence="3">Ras-related protein Rab-21-like</fullName>
    </submittedName>
</protein>
<name>A0AAD5KHM1_9CRUS</name>
<dbReference type="InterPro" id="IPR001806">
    <property type="entry name" value="Small_GTPase"/>
</dbReference>
<evidence type="ECO:0000256" key="1">
    <source>
        <dbReference type="ARBA" id="ARBA00006270"/>
    </source>
</evidence>
<accession>A0AAD5KHM1</accession>
<dbReference type="InterPro" id="IPR027417">
    <property type="entry name" value="P-loop_NTPase"/>
</dbReference>
<sequence length="218" mass="24453">MEESTVVSNNIEAKIVILGEQNVGKTSFVVVFNPERQNEDSNKLSCVSSTIGASFVSCRVRVKDKSVRMQIWDTAGQERFKSMVPLYYRKANAAVVMYDVSAVSSFKAAQLWVKELKRNVETPVLILLVGNKADLCDQRVISYEQGYEYASMVGALFCETSAITDKGVTHAFGLLAKSLIEYEREHSNFQYKFKADYVNLHEMNGQPSSDEHLSMSCC</sequence>
<dbReference type="EMBL" id="WJBH02000010">
    <property type="protein sequence ID" value="KAI9552516.1"/>
    <property type="molecule type" value="Genomic_DNA"/>
</dbReference>
<keyword evidence="2" id="KW-0547">Nucleotide-binding</keyword>
<dbReference type="SMART" id="SM00176">
    <property type="entry name" value="RAN"/>
    <property type="match status" value="1"/>
</dbReference>
<dbReference type="Proteomes" id="UP000820818">
    <property type="component" value="Linkage Group LG10"/>
</dbReference>
<evidence type="ECO:0000313" key="4">
    <source>
        <dbReference type="Proteomes" id="UP000820818"/>
    </source>
</evidence>
<dbReference type="Pfam" id="PF00071">
    <property type="entry name" value="Ras"/>
    <property type="match status" value="1"/>
</dbReference>
<evidence type="ECO:0000256" key="2">
    <source>
        <dbReference type="ARBA" id="ARBA00022741"/>
    </source>
</evidence>
<dbReference type="SMART" id="SM00173">
    <property type="entry name" value="RAS"/>
    <property type="match status" value="1"/>
</dbReference>
<dbReference type="InterPro" id="IPR005225">
    <property type="entry name" value="Small_GTP-bd"/>
</dbReference>
<proteinExistence type="inferred from homology"/>
<dbReference type="GO" id="GO:0003924">
    <property type="term" value="F:GTPase activity"/>
    <property type="evidence" value="ECO:0007669"/>
    <property type="project" value="InterPro"/>
</dbReference>
<dbReference type="PROSITE" id="PS51421">
    <property type="entry name" value="RAS"/>
    <property type="match status" value="1"/>
</dbReference>
<reference evidence="3 4" key="1">
    <citation type="submission" date="2022-05" db="EMBL/GenBank/DDBJ databases">
        <title>A multi-omics perspective on studying reproductive biology in Daphnia sinensis.</title>
        <authorList>
            <person name="Jia J."/>
        </authorList>
    </citation>
    <scope>NUCLEOTIDE SEQUENCE [LARGE SCALE GENOMIC DNA]</scope>
    <source>
        <strain evidence="3 4">WSL</strain>
    </source>
</reference>
<dbReference type="SMART" id="SM00174">
    <property type="entry name" value="RHO"/>
    <property type="match status" value="1"/>
</dbReference>
<organism evidence="3 4">
    <name type="scientific">Daphnia sinensis</name>
    <dbReference type="NCBI Taxonomy" id="1820382"/>
    <lineage>
        <taxon>Eukaryota</taxon>
        <taxon>Metazoa</taxon>
        <taxon>Ecdysozoa</taxon>
        <taxon>Arthropoda</taxon>
        <taxon>Crustacea</taxon>
        <taxon>Branchiopoda</taxon>
        <taxon>Diplostraca</taxon>
        <taxon>Cladocera</taxon>
        <taxon>Anomopoda</taxon>
        <taxon>Daphniidae</taxon>
        <taxon>Daphnia</taxon>
        <taxon>Daphnia similis group</taxon>
    </lineage>
</organism>
<dbReference type="FunFam" id="3.40.50.300:FF:000808">
    <property type="entry name" value="Small GTP-binding protein, putative"/>
    <property type="match status" value="1"/>
</dbReference>
<evidence type="ECO:0000313" key="3">
    <source>
        <dbReference type="EMBL" id="KAI9552516.1"/>
    </source>
</evidence>
<keyword evidence="4" id="KW-1185">Reference proteome</keyword>
<dbReference type="SMART" id="SM00175">
    <property type="entry name" value="RAB"/>
    <property type="match status" value="1"/>
</dbReference>
<dbReference type="PRINTS" id="PR00449">
    <property type="entry name" value="RASTRNSFRMNG"/>
</dbReference>
<dbReference type="AlphaFoldDB" id="A0AAD5KHM1"/>
<dbReference type="GO" id="GO:0005525">
    <property type="term" value="F:GTP binding"/>
    <property type="evidence" value="ECO:0007669"/>
    <property type="project" value="InterPro"/>
</dbReference>
<dbReference type="Gene3D" id="3.40.50.300">
    <property type="entry name" value="P-loop containing nucleotide triphosphate hydrolases"/>
    <property type="match status" value="1"/>
</dbReference>
<dbReference type="PROSITE" id="PS51420">
    <property type="entry name" value="RHO"/>
    <property type="match status" value="1"/>
</dbReference>